<accession>A0A0A6VSH1</accession>
<evidence type="ECO:0000256" key="1">
    <source>
        <dbReference type="SAM" id="MobiDB-lite"/>
    </source>
</evidence>
<evidence type="ECO:0000313" key="3">
    <source>
        <dbReference type="Proteomes" id="UP000030466"/>
    </source>
</evidence>
<dbReference type="AlphaFoldDB" id="A0A0A6VSH1"/>
<organism evidence="2 3">
    <name type="scientific">Kocuria rosea subsp. polaris</name>
    <dbReference type="NCBI Taxonomy" id="136273"/>
    <lineage>
        <taxon>Bacteria</taxon>
        <taxon>Bacillati</taxon>
        <taxon>Actinomycetota</taxon>
        <taxon>Actinomycetes</taxon>
        <taxon>Micrococcales</taxon>
        <taxon>Micrococcaceae</taxon>
        <taxon>Kocuria</taxon>
    </lineage>
</organism>
<dbReference type="RefSeq" id="WP_035925482.1">
    <property type="nucleotide sequence ID" value="NZ_JSUH01000005.1"/>
</dbReference>
<feature type="region of interest" description="Disordered" evidence="1">
    <location>
        <begin position="1"/>
        <end position="21"/>
    </location>
</feature>
<evidence type="ECO:0000313" key="2">
    <source>
        <dbReference type="EMBL" id="KHD97905.1"/>
    </source>
</evidence>
<proteinExistence type="predicted"/>
<sequence length="185" mass="20841">MSPSRPAHDGREPEEPEQNHLDAELEALIADYRRLHQDDARLRRIERIIHAARRSAEEEGGDRAGAIREEQIAPVLRVQDARRVAAGVLRTEEDMRAYAARFARRSTEKDPAGRDLERQAHALDAAGRNWVLMIGQNRDHGLVACRFVREKGIPHARVVSFTAERLRLPILVVELGLDEDGPCPG</sequence>
<reference evidence="2 3" key="1">
    <citation type="journal article" date="2003" name="Int. J. Syst. Evol. Microbiol.">
        <title>Kocuria polaris sp. nov., an orange-pigmented psychrophilic bacterium isolated from an Antarctic cyanobacterial mat sample.</title>
        <authorList>
            <person name="Reddy G.S."/>
            <person name="Prakash J.S."/>
            <person name="Prabahar V."/>
            <person name="Matsumoto G.I."/>
            <person name="Stackebrandt E."/>
            <person name="Shivaji S."/>
        </authorList>
    </citation>
    <scope>NUCLEOTIDE SEQUENCE [LARGE SCALE GENOMIC DNA]</scope>
    <source>
        <strain evidence="2 3">CMS 76or</strain>
    </source>
</reference>
<dbReference type="Proteomes" id="UP000030466">
    <property type="component" value="Unassembled WGS sequence"/>
</dbReference>
<protein>
    <submittedName>
        <fullName evidence="2">Uncharacterized protein</fullName>
    </submittedName>
</protein>
<keyword evidence="3" id="KW-1185">Reference proteome</keyword>
<gene>
    <name evidence="2" type="ORF">GY22_07315</name>
</gene>
<name>A0A0A6VSH1_KOCRO</name>
<dbReference type="OrthoDB" id="4883299at2"/>
<comment type="caution">
    <text evidence="2">The sequence shown here is derived from an EMBL/GenBank/DDBJ whole genome shotgun (WGS) entry which is preliminary data.</text>
</comment>
<dbReference type="EMBL" id="JSUH01000005">
    <property type="protein sequence ID" value="KHD97905.1"/>
    <property type="molecule type" value="Genomic_DNA"/>
</dbReference>